<proteinExistence type="predicted"/>
<evidence type="ECO:0000313" key="7">
    <source>
        <dbReference type="EMBL" id="RKR12632.1"/>
    </source>
</evidence>
<dbReference type="InterPro" id="IPR046816">
    <property type="entry name" value="MmeI_Mtase"/>
</dbReference>
<dbReference type="GO" id="GO:0009007">
    <property type="term" value="F:site-specific DNA-methyltransferase (adenine-specific) activity"/>
    <property type="evidence" value="ECO:0007669"/>
    <property type="project" value="UniProtKB-EC"/>
</dbReference>
<dbReference type="GO" id="GO:0032259">
    <property type="term" value="P:methylation"/>
    <property type="evidence" value="ECO:0007669"/>
    <property type="project" value="UniProtKB-KW"/>
</dbReference>
<comment type="catalytic activity">
    <reaction evidence="4">
        <text>a 2'-deoxyadenosine in DNA + S-adenosyl-L-methionine = an N(6)-methyl-2'-deoxyadenosine in DNA + S-adenosyl-L-homocysteine + H(+)</text>
        <dbReference type="Rhea" id="RHEA:15197"/>
        <dbReference type="Rhea" id="RHEA-COMP:12418"/>
        <dbReference type="Rhea" id="RHEA-COMP:12419"/>
        <dbReference type="ChEBI" id="CHEBI:15378"/>
        <dbReference type="ChEBI" id="CHEBI:57856"/>
        <dbReference type="ChEBI" id="CHEBI:59789"/>
        <dbReference type="ChEBI" id="CHEBI:90615"/>
        <dbReference type="ChEBI" id="CHEBI:90616"/>
        <dbReference type="EC" id="2.1.1.72"/>
    </reaction>
</comment>
<dbReference type="Pfam" id="PF20473">
    <property type="entry name" value="MmeI_Mtase"/>
    <property type="match status" value="1"/>
</dbReference>
<dbReference type="PANTHER" id="PTHR33841">
    <property type="entry name" value="DNA METHYLTRANSFERASE YEEA-RELATED"/>
    <property type="match status" value="1"/>
</dbReference>
<dbReference type="Gene3D" id="3.40.50.150">
    <property type="entry name" value="Vaccinia Virus protein VP39"/>
    <property type="match status" value="2"/>
</dbReference>
<dbReference type="EMBL" id="RBIR01000012">
    <property type="protein sequence ID" value="RKR12632.1"/>
    <property type="molecule type" value="Genomic_DNA"/>
</dbReference>
<evidence type="ECO:0000259" key="6">
    <source>
        <dbReference type="Pfam" id="PF20473"/>
    </source>
</evidence>
<comment type="caution">
    <text evidence="7">The sequence shown here is derived from an EMBL/GenBank/DDBJ whole genome shotgun (WGS) entry which is preliminary data.</text>
</comment>
<evidence type="ECO:0000313" key="8">
    <source>
        <dbReference type="Proteomes" id="UP000276055"/>
    </source>
</evidence>
<gene>
    <name evidence="7" type="ORF">C8D78_3734</name>
</gene>
<evidence type="ECO:0000256" key="4">
    <source>
        <dbReference type="ARBA" id="ARBA00047942"/>
    </source>
</evidence>
<dbReference type="Proteomes" id="UP000276055">
    <property type="component" value="Unassembled WGS sequence"/>
</dbReference>
<name>A0A495E6S1_9MICC</name>
<dbReference type="PRINTS" id="PR00507">
    <property type="entry name" value="N12N6MTFRASE"/>
</dbReference>
<feature type="domain" description="MmeI-like DNA-methyltransferase" evidence="6">
    <location>
        <begin position="505"/>
        <end position="585"/>
    </location>
</feature>
<feature type="region of interest" description="Disordered" evidence="5">
    <location>
        <begin position="1327"/>
        <end position="1348"/>
    </location>
</feature>
<dbReference type="InterPro" id="IPR050953">
    <property type="entry name" value="N4_N6_ade-DNA_methylase"/>
</dbReference>
<keyword evidence="2 7" id="KW-0489">Methyltransferase</keyword>
<dbReference type="OrthoDB" id="4280289at2"/>
<evidence type="ECO:0000256" key="5">
    <source>
        <dbReference type="SAM" id="MobiDB-lite"/>
    </source>
</evidence>
<sequence length="1348" mass="148539">MSAAFQAITVVGGVVPPSLLGRIQAGEVNDARSMAPVSFHLAGTETVRDAASRTWMYLQGAWRAWRESDAAKRPDGQGAGTGDARQKWLLVLLRELGYGQVPATPGGLTIGGEAYPISHRWESVPIHLLGPGVDLDKRTPKIEGAARRAPQAMMQEFLNREDTYLWAILSNGLRLRLLRDSTALAGSAYIEFDLEIIFESDLYSEFQLFWQLCHQSRLDKRGGSEAPPSDCWLELWRGESVEAGARALDKLGAGVEKALGFLGSGFLRHPDNRWLVDALHSGDLSHRDFHKALLRTAYRLLFLFVVEDRGALLDPAATTEARHRYETYFSTQRLRKMSRTRDGGPHPDLWRTQKLVLGALGGDGLGVVGLPALGGLFDPDPRAARLAGQPHGDLLLGAELANQDFLKAIRGLGWVAGKTGRLQPVDYRHLGAEELGSVYESLLELVPRVDTETRSFELAHLAGNERKTTGSYYTPPSLVSALLDTALDPLLDQAVNGATGPDDAEARLLALTVCDPASGSGGFLVAAARRIARRLAEVRAGDNEPTPGEVQSALHDVVERCIYGVDMNDLAAELAKVSLWLEAMQPGKPLGFLDARIKIGNSLLGTTPALLAGGVPEGAFTVLEGDDKTFAAEAKKRNKAENTRKADRLFGSLGQDAFSFGGTQSAVAQMISQRRELVKPVASAEEARSRAKAYDAFDHSADMEQKRLHADAWCAAFVWPLKAGEAEPPTSSIVRQLGDSGISAGYAGTVARIRQLADEYRFFHWHLEFPEVFGDPEFGEDVGVEGWPGGFSCMLGNPPWEHIELKEREFFAAHSPKIAAAAGAKRKKLIEELFELDPILDREFRARKREIDGVRHFASNSGRYPLCGRGRVKTDPLFAELFRSMTHPMGRTGIIVPTGIATDHTTQFFFKDLVETSTIAALYDFENRAPLFVGVDSRYKFCLLTIAGRVAKEEVASFAFFLHDPADVSVSSFELSPEEIKLLNPNTGTLPIFRTRRDVEITLAIYRRVPVLIDENDSVGGNPWGVSFMQGLFNMTSDSHLFHTREQLESGGWVLDGNTFERTSSGQLEKMLPLYEAKMIHQFDHRWATYENGKTREVDPARKRDARFDVLPNSWVAEAEVEKAIQTASVPDTATTLGIRGITNSTNERTIISSIAPRVAFGNSCPRLTVRKGSASILSAVLNSFALDFAARPKVGGSNLNFFIAYQLPVLPPSIFDELCTWDARESVGSWTAARANELIFTTWSLANPGEEPFKWDEQRRSQLRAELDAGFFVLYGFDRDEIDYAMERFPISKRNDEVEFGEYRTKRLILDAYDAMQDAIKTGVAFESTLTPPPGQGPRHPAKEMSA</sequence>
<dbReference type="RefSeq" id="WP_120955321.1">
    <property type="nucleotide sequence ID" value="NZ_RBIR01000012.1"/>
</dbReference>
<dbReference type="SUPFAM" id="SSF53335">
    <property type="entry name" value="S-adenosyl-L-methionine-dependent methyltransferases"/>
    <property type="match status" value="1"/>
</dbReference>
<evidence type="ECO:0000256" key="1">
    <source>
        <dbReference type="ARBA" id="ARBA00011900"/>
    </source>
</evidence>
<evidence type="ECO:0000256" key="2">
    <source>
        <dbReference type="ARBA" id="ARBA00022603"/>
    </source>
</evidence>
<keyword evidence="3" id="KW-0808">Transferase</keyword>
<organism evidence="7 8">
    <name type="scientific">Arthrobacter oryzae</name>
    <dbReference type="NCBI Taxonomy" id="409290"/>
    <lineage>
        <taxon>Bacteria</taxon>
        <taxon>Bacillati</taxon>
        <taxon>Actinomycetota</taxon>
        <taxon>Actinomycetes</taxon>
        <taxon>Micrococcales</taxon>
        <taxon>Micrococcaceae</taxon>
        <taxon>Arthrobacter</taxon>
    </lineage>
</organism>
<accession>A0A495E6S1</accession>
<evidence type="ECO:0000256" key="3">
    <source>
        <dbReference type="ARBA" id="ARBA00022679"/>
    </source>
</evidence>
<reference evidence="7 8" key="1">
    <citation type="submission" date="2018-10" db="EMBL/GenBank/DDBJ databases">
        <title>Genomic Encyclopedia of Type Strains, Phase IV (KMG-IV): sequencing the most valuable type-strain genomes for metagenomic binning, comparative biology and taxonomic classification.</title>
        <authorList>
            <person name="Goeker M."/>
        </authorList>
    </citation>
    <scope>NUCLEOTIDE SEQUENCE [LARGE SCALE GENOMIC DNA]</scope>
    <source>
        <strain evidence="7 8">DSM 25586</strain>
    </source>
</reference>
<dbReference type="InterPro" id="IPR029063">
    <property type="entry name" value="SAM-dependent_MTases_sf"/>
</dbReference>
<protein>
    <recommendedName>
        <fullName evidence="1">site-specific DNA-methyltransferase (adenine-specific)</fullName>
        <ecNumber evidence="1">2.1.1.72</ecNumber>
    </recommendedName>
</protein>
<dbReference type="PANTHER" id="PTHR33841:SF1">
    <property type="entry name" value="DNA METHYLTRANSFERASE A"/>
    <property type="match status" value="1"/>
</dbReference>
<dbReference type="EC" id="2.1.1.72" evidence="1"/>